<dbReference type="PROSITE" id="PS00211">
    <property type="entry name" value="ABC_TRANSPORTER_1"/>
    <property type="match status" value="1"/>
</dbReference>
<evidence type="ECO:0000256" key="6">
    <source>
        <dbReference type="ARBA" id="ARBA00022840"/>
    </source>
</evidence>
<reference evidence="11 12" key="1">
    <citation type="submission" date="2019-08" db="EMBL/GenBank/DDBJ databases">
        <title>In-depth cultivation of the pig gut microbiome towards novel bacterial diversity and tailored functional studies.</title>
        <authorList>
            <person name="Wylensek D."/>
            <person name="Hitch T.C.A."/>
            <person name="Clavel T."/>
        </authorList>
    </citation>
    <scope>NUCLEOTIDE SEQUENCE [LARGE SCALE GENOMIC DNA]</scope>
    <source>
        <strain evidence="11 12">WCA-380-WT-2B</strain>
    </source>
</reference>
<dbReference type="InterPro" id="IPR003593">
    <property type="entry name" value="AAA+_ATPase"/>
</dbReference>
<dbReference type="GO" id="GO:0005886">
    <property type="term" value="C:plasma membrane"/>
    <property type="evidence" value="ECO:0007669"/>
    <property type="project" value="UniProtKB-SubCell"/>
</dbReference>
<dbReference type="FunFam" id="3.40.50.300:FF:000020">
    <property type="entry name" value="Amino acid ABC transporter ATP-binding component"/>
    <property type="match status" value="1"/>
</dbReference>
<evidence type="ECO:0000256" key="7">
    <source>
        <dbReference type="ARBA" id="ARBA00022970"/>
    </source>
</evidence>
<protein>
    <submittedName>
        <fullName evidence="11">Amino acid ABC transporter ATP-binding protein</fullName>
    </submittedName>
</protein>
<keyword evidence="7" id="KW-0029">Amino-acid transport</keyword>
<dbReference type="PANTHER" id="PTHR43166">
    <property type="entry name" value="AMINO ACID IMPORT ATP-BINDING PROTEIN"/>
    <property type="match status" value="1"/>
</dbReference>
<comment type="subcellular location">
    <subcellularLocation>
        <location evidence="1">Cell membrane</location>
        <topology evidence="1">Peripheral membrane protein</topology>
    </subcellularLocation>
</comment>
<gene>
    <name evidence="11" type="ORF">FYJ26_06315</name>
</gene>
<dbReference type="GO" id="GO:0016887">
    <property type="term" value="F:ATP hydrolysis activity"/>
    <property type="evidence" value="ECO:0007669"/>
    <property type="project" value="InterPro"/>
</dbReference>
<evidence type="ECO:0000256" key="8">
    <source>
        <dbReference type="ARBA" id="ARBA00023136"/>
    </source>
</evidence>
<keyword evidence="8" id="KW-0472">Membrane</keyword>
<dbReference type="SUPFAM" id="SSF52540">
    <property type="entry name" value="P-loop containing nucleoside triphosphate hydrolases"/>
    <property type="match status" value="1"/>
</dbReference>
<evidence type="ECO:0000256" key="2">
    <source>
        <dbReference type="ARBA" id="ARBA00005417"/>
    </source>
</evidence>
<dbReference type="InterPro" id="IPR027417">
    <property type="entry name" value="P-loop_NTPase"/>
</dbReference>
<dbReference type="AlphaFoldDB" id="A0A6N7VVI6"/>
<dbReference type="GO" id="GO:0015424">
    <property type="term" value="F:ABC-type amino acid transporter activity"/>
    <property type="evidence" value="ECO:0007669"/>
    <property type="project" value="InterPro"/>
</dbReference>
<dbReference type="GO" id="GO:0005524">
    <property type="term" value="F:ATP binding"/>
    <property type="evidence" value="ECO:0007669"/>
    <property type="project" value="UniProtKB-KW"/>
</dbReference>
<dbReference type="EMBL" id="VULQ01000006">
    <property type="protein sequence ID" value="MSS78034.1"/>
    <property type="molecule type" value="Genomic_DNA"/>
</dbReference>
<keyword evidence="5" id="KW-0547">Nucleotide-binding</keyword>
<sequence length="239" mass="27098">MLKVENLRKSFKDKEVLKGINLTIDKGDILAIIGPSGSGKSTLLRSLNKLEEKSSGNIYFHDKNIDDLNINKLREEIGMVFQQFNLFSNMNIMDNLLAAPLNTGKMNRENAEKKALELLEKIGLSDKKKSYPDELSGGQKQRVAIIRALMMEPELMLFDEPTSALDPEMVKDVLDLMKDLAEEGMTMAIVTHEMEFAKEVSNKIIIMDDGEIVEKSKNPKEFFNNPKEDRSKEFLSKVL</sequence>
<dbReference type="InterPro" id="IPR017871">
    <property type="entry name" value="ABC_transporter-like_CS"/>
</dbReference>
<name>A0A6N7VVI6_9FIRM</name>
<keyword evidence="12" id="KW-1185">Reference proteome</keyword>
<evidence type="ECO:0000256" key="1">
    <source>
        <dbReference type="ARBA" id="ARBA00004202"/>
    </source>
</evidence>
<dbReference type="PIRSF" id="PIRSF039085">
    <property type="entry name" value="ABC_ATPase_HisP"/>
    <property type="match status" value="1"/>
</dbReference>
<dbReference type="RefSeq" id="WP_154540761.1">
    <property type="nucleotide sequence ID" value="NZ_VULQ01000006.1"/>
</dbReference>
<dbReference type="InterPro" id="IPR003439">
    <property type="entry name" value="ABC_transporter-like_ATP-bd"/>
</dbReference>
<organism evidence="11 12">
    <name type="scientific">Anaerococcus porci</name>
    <dbReference type="NCBI Taxonomy" id="2652269"/>
    <lineage>
        <taxon>Bacteria</taxon>
        <taxon>Bacillati</taxon>
        <taxon>Bacillota</taxon>
        <taxon>Tissierellia</taxon>
        <taxon>Tissierellales</taxon>
        <taxon>Peptoniphilaceae</taxon>
        <taxon>Anaerococcus</taxon>
    </lineage>
</organism>
<dbReference type="SMART" id="SM00382">
    <property type="entry name" value="AAA"/>
    <property type="match status" value="1"/>
</dbReference>
<accession>A0A6N7VVI6</accession>
<evidence type="ECO:0000256" key="4">
    <source>
        <dbReference type="ARBA" id="ARBA00022475"/>
    </source>
</evidence>
<dbReference type="Proteomes" id="UP000441925">
    <property type="component" value="Unassembled WGS sequence"/>
</dbReference>
<evidence type="ECO:0000313" key="12">
    <source>
        <dbReference type="Proteomes" id="UP000441925"/>
    </source>
</evidence>
<comment type="caution">
    <text evidence="11">The sequence shown here is derived from an EMBL/GenBank/DDBJ whole genome shotgun (WGS) entry which is preliminary data.</text>
</comment>
<evidence type="ECO:0000259" key="10">
    <source>
        <dbReference type="PROSITE" id="PS50893"/>
    </source>
</evidence>
<dbReference type="Gene3D" id="3.40.50.300">
    <property type="entry name" value="P-loop containing nucleotide triphosphate hydrolases"/>
    <property type="match status" value="1"/>
</dbReference>
<keyword evidence="4" id="KW-1003">Cell membrane</keyword>
<dbReference type="PANTHER" id="PTHR43166:SF9">
    <property type="entry name" value="GLUTAMATE_ASPARTATE IMPORT ATP-BINDING PROTEIN GLTL"/>
    <property type="match status" value="1"/>
</dbReference>
<dbReference type="InterPro" id="IPR030679">
    <property type="entry name" value="ABC_ATPase_HisP-typ"/>
</dbReference>
<dbReference type="PROSITE" id="PS50893">
    <property type="entry name" value="ABC_TRANSPORTER_2"/>
    <property type="match status" value="1"/>
</dbReference>
<comment type="similarity">
    <text evidence="2">Belongs to the ABC transporter superfamily.</text>
</comment>
<feature type="domain" description="ABC transporter" evidence="10">
    <location>
        <begin position="2"/>
        <end position="234"/>
    </location>
</feature>
<evidence type="ECO:0000256" key="9">
    <source>
        <dbReference type="SAM" id="MobiDB-lite"/>
    </source>
</evidence>
<keyword evidence="6 11" id="KW-0067">ATP-binding</keyword>
<dbReference type="CDD" id="cd03262">
    <property type="entry name" value="ABC_HisP_GlnQ"/>
    <property type="match status" value="1"/>
</dbReference>
<feature type="region of interest" description="Disordered" evidence="9">
    <location>
        <begin position="218"/>
        <end position="239"/>
    </location>
</feature>
<proteinExistence type="inferred from homology"/>
<evidence type="ECO:0000313" key="11">
    <source>
        <dbReference type="EMBL" id="MSS78034.1"/>
    </source>
</evidence>
<evidence type="ECO:0000256" key="5">
    <source>
        <dbReference type="ARBA" id="ARBA00022741"/>
    </source>
</evidence>
<keyword evidence="3" id="KW-0813">Transport</keyword>
<dbReference type="InterPro" id="IPR050086">
    <property type="entry name" value="MetN_ABC_transporter-like"/>
</dbReference>
<dbReference type="Pfam" id="PF00005">
    <property type="entry name" value="ABC_tran"/>
    <property type="match status" value="1"/>
</dbReference>
<evidence type="ECO:0000256" key="3">
    <source>
        <dbReference type="ARBA" id="ARBA00022448"/>
    </source>
</evidence>